<sequence>PEVIRNIYRVKNDGHIKIGKKDNGTHIHKKI</sequence>
<dbReference type="EMBL" id="BARS01059725">
    <property type="protein sequence ID" value="GAG47639.1"/>
    <property type="molecule type" value="Genomic_DNA"/>
</dbReference>
<organism evidence="1">
    <name type="scientific">marine sediment metagenome</name>
    <dbReference type="NCBI Taxonomy" id="412755"/>
    <lineage>
        <taxon>unclassified sequences</taxon>
        <taxon>metagenomes</taxon>
        <taxon>ecological metagenomes</taxon>
    </lineage>
</organism>
<accession>X0XW98</accession>
<proteinExistence type="predicted"/>
<reference evidence="1" key="1">
    <citation type="journal article" date="2014" name="Front. Microbiol.">
        <title>High frequency of phylogenetically diverse reductive dehalogenase-homologous genes in deep subseafloor sedimentary metagenomes.</title>
        <authorList>
            <person name="Kawai M."/>
            <person name="Futagami T."/>
            <person name="Toyoda A."/>
            <person name="Takaki Y."/>
            <person name="Nishi S."/>
            <person name="Hori S."/>
            <person name="Arai W."/>
            <person name="Tsubouchi T."/>
            <person name="Morono Y."/>
            <person name="Uchiyama I."/>
            <person name="Ito T."/>
            <person name="Fujiyama A."/>
            <person name="Inagaki F."/>
            <person name="Takami H."/>
        </authorList>
    </citation>
    <scope>NUCLEOTIDE SEQUENCE</scope>
    <source>
        <strain evidence="1">Expedition CK06-06</strain>
    </source>
</reference>
<gene>
    <name evidence="1" type="ORF">S01H1_86317</name>
</gene>
<comment type="caution">
    <text evidence="1">The sequence shown here is derived from an EMBL/GenBank/DDBJ whole genome shotgun (WGS) entry which is preliminary data.</text>
</comment>
<evidence type="ECO:0000313" key="1">
    <source>
        <dbReference type="EMBL" id="GAG47639.1"/>
    </source>
</evidence>
<protein>
    <submittedName>
        <fullName evidence="1">Uncharacterized protein</fullName>
    </submittedName>
</protein>
<name>X0XW98_9ZZZZ</name>
<feature type="non-terminal residue" evidence="1">
    <location>
        <position position="31"/>
    </location>
</feature>
<dbReference type="AlphaFoldDB" id="X0XW98"/>
<feature type="non-terminal residue" evidence="1">
    <location>
        <position position="1"/>
    </location>
</feature>